<accession>A0ACC2HYQ2</accession>
<keyword evidence="2" id="KW-1185">Reference proteome</keyword>
<reference evidence="1" key="1">
    <citation type="submission" date="2022-11" db="EMBL/GenBank/DDBJ databases">
        <title>Genome Sequence of Boeremia exigua.</title>
        <authorList>
            <person name="Buettner E."/>
        </authorList>
    </citation>
    <scope>NUCLEOTIDE SEQUENCE</scope>
    <source>
        <strain evidence="1">CU02</strain>
    </source>
</reference>
<dbReference type="Proteomes" id="UP001153331">
    <property type="component" value="Unassembled WGS sequence"/>
</dbReference>
<proteinExistence type="predicted"/>
<evidence type="ECO:0000313" key="2">
    <source>
        <dbReference type="Proteomes" id="UP001153331"/>
    </source>
</evidence>
<sequence>MKAVIVGALAAILGTASSRPLDKRDYVTEVVYVTQFVDHAVVYVDQDGVPYSTSIIEQSSVVTSVDVVTTSEAVATVAPVISSSAPVVVAPSATPTPSSILPSFSLVSPSPEPSAVELGSKPSTTSEVQYVPPPSPAAPPPSPAAPPPAPASSSAAPAQSQAVKTEAGDVGDLAFGVTYDPFTGTEGNSRCKTDAEVADEFSRMSSYKVVRIYGMGCNIVPLAVQNAQKNGQTLMGGAYLSHKGNGEDLSAVITTWKDTIDEYASGSWDIMKLFSVSNERLNDHDMTASEIVDAIRRGRDQLRGAGYNGPVGAVDTVPATIDNPAICEASDVVMVNCHPFFDQNTAAADAGTFVKGQIELVKKACNTNRVVITETGWPHQGDANGKAIPSPENQAKALASIRSEFSSDVFIHNSFDSPWKSDWASSFNAERYWGVIQSAFIAHQQLGLQQLLNLLLRLDTIRQHTVLSRAKYGRQILVPPLLDIIIRVLPAMNQALNRVPLIADDEDNRVKLVAHHSADFLGGELQAAVASEEDSARNAFFLGRERGALACAGRVADAAPQDLRDGVDRGREARLPDAEVGGAGLGDDDVGGLQELAQARPEPGVCDCGLGRF</sequence>
<evidence type="ECO:0000313" key="1">
    <source>
        <dbReference type="EMBL" id="KAJ8108030.1"/>
    </source>
</evidence>
<name>A0ACC2HYQ2_9PLEO</name>
<comment type="caution">
    <text evidence="1">The sequence shown here is derived from an EMBL/GenBank/DDBJ whole genome shotgun (WGS) entry which is preliminary data.</text>
</comment>
<dbReference type="EMBL" id="JAPHNI010000816">
    <property type="protein sequence ID" value="KAJ8108030.1"/>
    <property type="molecule type" value="Genomic_DNA"/>
</dbReference>
<gene>
    <name evidence="1" type="ORF">OPT61_g8457</name>
</gene>
<protein>
    <submittedName>
        <fullName evidence="1">Uncharacterized protein</fullName>
    </submittedName>
</protein>
<organism evidence="1 2">
    <name type="scientific">Boeremia exigua</name>
    <dbReference type="NCBI Taxonomy" id="749465"/>
    <lineage>
        <taxon>Eukaryota</taxon>
        <taxon>Fungi</taxon>
        <taxon>Dikarya</taxon>
        <taxon>Ascomycota</taxon>
        <taxon>Pezizomycotina</taxon>
        <taxon>Dothideomycetes</taxon>
        <taxon>Pleosporomycetidae</taxon>
        <taxon>Pleosporales</taxon>
        <taxon>Pleosporineae</taxon>
        <taxon>Didymellaceae</taxon>
        <taxon>Boeremia</taxon>
    </lineage>
</organism>